<evidence type="ECO:0000256" key="1">
    <source>
        <dbReference type="SAM" id="MobiDB-lite"/>
    </source>
</evidence>
<reference evidence="2 3" key="1">
    <citation type="journal article" date="2021" name="Nat. Commun.">
        <title>Genetic determinants of endophytism in the Arabidopsis root mycobiome.</title>
        <authorList>
            <person name="Mesny F."/>
            <person name="Miyauchi S."/>
            <person name="Thiergart T."/>
            <person name="Pickel B."/>
            <person name="Atanasova L."/>
            <person name="Karlsson M."/>
            <person name="Huettel B."/>
            <person name="Barry K.W."/>
            <person name="Haridas S."/>
            <person name="Chen C."/>
            <person name="Bauer D."/>
            <person name="Andreopoulos W."/>
            <person name="Pangilinan J."/>
            <person name="LaButti K."/>
            <person name="Riley R."/>
            <person name="Lipzen A."/>
            <person name="Clum A."/>
            <person name="Drula E."/>
            <person name="Henrissat B."/>
            <person name="Kohler A."/>
            <person name="Grigoriev I.V."/>
            <person name="Martin F.M."/>
            <person name="Hacquard S."/>
        </authorList>
    </citation>
    <scope>NUCLEOTIDE SEQUENCE [LARGE SCALE GENOMIC DNA]</scope>
    <source>
        <strain evidence="2 3">MPI-SDFR-AT-0080</strain>
    </source>
</reference>
<proteinExistence type="predicted"/>
<protein>
    <submittedName>
        <fullName evidence="2">Uncharacterized protein</fullName>
    </submittedName>
</protein>
<gene>
    <name evidence="2" type="ORF">B0J12DRAFT_292670</name>
</gene>
<evidence type="ECO:0000313" key="2">
    <source>
        <dbReference type="EMBL" id="KAH7061401.1"/>
    </source>
</evidence>
<dbReference type="EMBL" id="JAGTJR010000004">
    <property type="protein sequence ID" value="KAH7061401.1"/>
    <property type="molecule type" value="Genomic_DNA"/>
</dbReference>
<organism evidence="2 3">
    <name type="scientific">Macrophomina phaseolina</name>
    <dbReference type="NCBI Taxonomy" id="35725"/>
    <lineage>
        <taxon>Eukaryota</taxon>
        <taxon>Fungi</taxon>
        <taxon>Dikarya</taxon>
        <taxon>Ascomycota</taxon>
        <taxon>Pezizomycotina</taxon>
        <taxon>Dothideomycetes</taxon>
        <taxon>Dothideomycetes incertae sedis</taxon>
        <taxon>Botryosphaeriales</taxon>
        <taxon>Botryosphaeriaceae</taxon>
        <taxon>Macrophomina</taxon>
    </lineage>
</organism>
<sequence length="171" mass="18632">MTPKSSYLGHRNRPEALIRLSPCPKDPSLWHATVPNMTTTRGCPLAKSTLCSIFNMPFFSCPFFFLSVFQLLTSAAPYALTDSHIPDSPPPLSSSYLQATVVCLTLRYLPEDLVRPAFAPGTGTLSTLRNGKSHHDPRATNAHPQRAGSPRQAASERFSLPFGSCSRAMLG</sequence>
<accession>A0ABQ8GRE3</accession>
<keyword evidence="3" id="KW-1185">Reference proteome</keyword>
<dbReference type="Proteomes" id="UP000774617">
    <property type="component" value="Unassembled WGS sequence"/>
</dbReference>
<feature type="region of interest" description="Disordered" evidence="1">
    <location>
        <begin position="125"/>
        <end position="155"/>
    </location>
</feature>
<evidence type="ECO:0000313" key="3">
    <source>
        <dbReference type="Proteomes" id="UP000774617"/>
    </source>
</evidence>
<comment type="caution">
    <text evidence="2">The sequence shown here is derived from an EMBL/GenBank/DDBJ whole genome shotgun (WGS) entry which is preliminary data.</text>
</comment>
<name>A0ABQ8GRE3_9PEZI</name>